<proteinExistence type="inferred from homology"/>
<evidence type="ECO:0000313" key="12">
    <source>
        <dbReference type="Proteomes" id="UP000594262"/>
    </source>
</evidence>
<protein>
    <submittedName>
        <fullName evidence="11">Uncharacterized protein</fullName>
    </submittedName>
</protein>
<evidence type="ECO:0000259" key="9">
    <source>
        <dbReference type="Pfam" id="PF03281"/>
    </source>
</evidence>
<sequence length="325" mass="38370">MHGAKSEKKYTICSERTGPALNVSITRHKLFQKIPCLEKILREPEKLLDADFTLALACPKFPRDGKYFFERREENEKIHWPGREVVNKIEQLGCHVVPKPSKKTLASFQKEQMADSFLGTSAVLEWRYSFSQAEMVLSDHVPQAIRTSYLAFKAVIKTHINRVFDAEGLPHKIPSYALKTILFYELENMPVNFNAKEIEEKFFWILFESLQQKIDSKKCPHYWIKSLDLFSDIKEIDFEFMKDRLNRIKQRPIEYIASEWLEWNRYMRQHCCASCIEPYKLKRKVVGDDFKPLPCCCFVTLNMKRDKDDEEEVKIVYDDVAIEVY</sequence>
<comment type="similarity">
    <text evidence="2">Belongs to the mab-21 family.</text>
</comment>
<feature type="domain" description="Mab-21-like nucleotidyltransferase" evidence="9">
    <location>
        <begin position="7"/>
        <end position="137"/>
    </location>
</feature>
<dbReference type="GO" id="GO:0005524">
    <property type="term" value="F:ATP binding"/>
    <property type="evidence" value="ECO:0007669"/>
    <property type="project" value="UniProtKB-KW"/>
</dbReference>
<name>A0A7M6DQG5_9CNID</name>
<dbReference type="SMART" id="SM01265">
    <property type="entry name" value="Mab-21"/>
    <property type="match status" value="1"/>
</dbReference>
<organism evidence="11 12">
    <name type="scientific">Clytia hemisphaerica</name>
    <dbReference type="NCBI Taxonomy" id="252671"/>
    <lineage>
        <taxon>Eukaryota</taxon>
        <taxon>Metazoa</taxon>
        <taxon>Cnidaria</taxon>
        <taxon>Hydrozoa</taxon>
        <taxon>Hydroidolina</taxon>
        <taxon>Leptothecata</taxon>
        <taxon>Obeliida</taxon>
        <taxon>Clytiidae</taxon>
        <taxon>Clytia</taxon>
    </lineage>
</organism>
<dbReference type="GO" id="GO:0016779">
    <property type="term" value="F:nucleotidyltransferase activity"/>
    <property type="evidence" value="ECO:0007669"/>
    <property type="project" value="UniProtKB-KW"/>
</dbReference>
<dbReference type="OrthoDB" id="5953127at2759"/>
<dbReference type="GO" id="GO:0046872">
    <property type="term" value="F:metal ion binding"/>
    <property type="evidence" value="ECO:0007669"/>
    <property type="project" value="UniProtKB-KW"/>
</dbReference>
<feature type="domain" description="Mab-21-like HhH/H2TH-like" evidence="10">
    <location>
        <begin position="170"/>
        <end position="245"/>
    </location>
</feature>
<dbReference type="InterPro" id="IPR024810">
    <property type="entry name" value="MAB21L/cGLR"/>
</dbReference>
<keyword evidence="4" id="KW-0548">Nucleotidyltransferase</keyword>
<dbReference type="InterPro" id="IPR046903">
    <property type="entry name" value="Mab-21-like_nuc_Trfase"/>
</dbReference>
<keyword evidence="12" id="KW-1185">Reference proteome</keyword>
<dbReference type="Pfam" id="PF03281">
    <property type="entry name" value="Mab-21"/>
    <property type="match status" value="1"/>
</dbReference>
<dbReference type="Proteomes" id="UP000594262">
    <property type="component" value="Unplaced"/>
</dbReference>
<keyword evidence="5" id="KW-0479">Metal-binding</keyword>
<dbReference type="AlphaFoldDB" id="A0A7M6DQG5"/>
<evidence type="ECO:0000256" key="2">
    <source>
        <dbReference type="ARBA" id="ARBA00008307"/>
    </source>
</evidence>
<dbReference type="RefSeq" id="XP_066922483.1">
    <property type="nucleotide sequence ID" value="XM_067066382.1"/>
</dbReference>
<evidence type="ECO:0000256" key="4">
    <source>
        <dbReference type="ARBA" id="ARBA00022695"/>
    </source>
</evidence>
<dbReference type="GeneID" id="136809829"/>
<accession>A0A7M6DQG5</accession>
<comment type="cofactor">
    <cofactor evidence="1">
        <name>Mg(2+)</name>
        <dbReference type="ChEBI" id="CHEBI:18420"/>
    </cofactor>
</comment>
<dbReference type="Pfam" id="PF20266">
    <property type="entry name" value="Mab-21_C"/>
    <property type="match status" value="1"/>
</dbReference>
<keyword evidence="7" id="KW-0067">ATP-binding</keyword>
<dbReference type="PANTHER" id="PTHR10656">
    <property type="entry name" value="CELL FATE DETERMINING PROTEIN MAB21-RELATED"/>
    <property type="match status" value="1"/>
</dbReference>
<evidence type="ECO:0000259" key="10">
    <source>
        <dbReference type="Pfam" id="PF20266"/>
    </source>
</evidence>
<evidence type="ECO:0000256" key="8">
    <source>
        <dbReference type="ARBA" id="ARBA00022842"/>
    </source>
</evidence>
<keyword evidence="8" id="KW-0460">Magnesium</keyword>
<dbReference type="PANTHER" id="PTHR10656:SF42">
    <property type="entry name" value="CYCLIC GMP-AMP SYNTHASE-LIKE PROTEIN-RELATED"/>
    <property type="match status" value="1"/>
</dbReference>
<keyword evidence="3" id="KW-0808">Transferase</keyword>
<evidence type="ECO:0000256" key="6">
    <source>
        <dbReference type="ARBA" id="ARBA00022741"/>
    </source>
</evidence>
<evidence type="ECO:0000256" key="7">
    <source>
        <dbReference type="ARBA" id="ARBA00022840"/>
    </source>
</evidence>
<evidence type="ECO:0000256" key="1">
    <source>
        <dbReference type="ARBA" id="ARBA00001946"/>
    </source>
</evidence>
<evidence type="ECO:0000256" key="3">
    <source>
        <dbReference type="ARBA" id="ARBA00022679"/>
    </source>
</evidence>
<evidence type="ECO:0000313" key="11">
    <source>
        <dbReference type="EnsemblMetazoa" id="CLYHEMP022115.1"/>
    </source>
</evidence>
<reference evidence="11" key="1">
    <citation type="submission" date="2021-01" db="UniProtKB">
        <authorList>
            <consortium name="EnsemblMetazoa"/>
        </authorList>
    </citation>
    <scope>IDENTIFICATION</scope>
</reference>
<dbReference type="Gene3D" id="1.10.1410.40">
    <property type="match status" value="1"/>
</dbReference>
<evidence type="ECO:0000256" key="5">
    <source>
        <dbReference type="ARBA" id="ARBA00022723"/>
    </source>
</evidence>
<dbReference type="EnsemblMetazoa" id="CLYHEMT022115.1">
    <property type="protein sequence ID" value="CLYHEMP022115.1"/>
    <property type="gene ID" value="CLYHEMG022115"/>
</dbReference>
<keyword evidence="6" id="KW-0547">Nucleotide-binding</keyword>
<dbReference type="InterPro" id="IPR046906">
    <property type="entry name" value="Mab-21_HhH/H2TH-like"/>
</dbReference>